<keyword evidence="8" id="KW-1185">Reference proteome</keyword>
<dbReference type="Gene3D" id="1.10.3080.10">
    <property type="entry name" value="Clc chloride channel"/>
    <property type="match status" value="1"/>
</dbReference>
<reference evidence="7" key="1">
    <citation type="submission" date="2025-08" db="UniProtKB">
        <authorList>
            <consortium name="Ensembl"/>
        </authorList>
    </citation>
    <scope>IDENTIFICATION</scope>
</reference>
<evidence type="ECO:0000256" key="6">
    <source>
        <dbReference type="ARBA" id="ARBA00023136"/>
    </source>
</evidence>
<evidence type="ECO:0000256" key="4">
    <source>
        <dbReference type="ARBA" id="ARBA00022989"/>
    </source>
</evidence>
<dbReference type="OMA" id="HVICASW"/>
<evidence type="ECO:0000313" key="7">
    <source>
        <dbReference type="Ensembl" id="ENSCPBP00000010093.1"/>
    </source>
</evidence>
<dbReference type="InterPro" id="IPR014743">
    <property type="entry name" value="Cl-channel_core"/>
</dbReference>
<dbReference type="PANTHER" id="PTHR45720:SF17">
    <property type="entry name" value="CHLORIDE CHANNEL PROTEIN CLC-KB ISOFORM X1"/>
    <property type="match status" value="1"/>
</dbReference>
<sequence>MAKVFPEGIVSDGIRIAIGPAAYALAGAAAYSGAVTHTLSTALLVFELTGQMSHVLPVLIAVLVANGVQLMPPPPLLGALHGHVPTPEPQP</sequence>
<dbReference type="AlphaFoldDB" id="A0A8C3FS70"/>
<dbReference type="PANTHER" id="PTHR45720">
    <property type="entry name" value="CHLORIDE CHANNEL PROTEIN 2"/>
    <property type="match status" value="1"/>
</dbReference>
<evidence type="ECO:0000256" key="2">
    <source>
        <dbReference type="ARBA" id="ARBA00022692"/>
    </source>
</evidence>
<name>A0A8C3FS70_CHRPI</name>
<keyword evidence="6" id="KW-0472">Membrane</keyword>
<dbReference type="Proteomes" id="UP000694380">
    <property type="component" value="Unplaced"/>
</dbReference>
<proteinExistence type="predicted"/>
<keyword evidence="5" id="KW-0129">CBS domain</keyword>
<comment type="subcellular location">
    <subcellularLocation>
        <location evidence="1">Membrane</location>
        <topology evidence="1">Multi-pass membrane protein</topology>
    </subcellularLocation>
</comment>
<evidence type="ECO:0000256" key="3">
    <source>
        <dbReference type="ARBA" id="ARBA00022737"/>
    </source>
</evidence>
<evidence type="ECO:0000256" key="5">
    <source>
        <dbReference type="ARBA" id="ARBA00023122"/>
    </source>
</evidence>
<evidence type="ECO:0008006" key="9">
    <source>
        <dbReference type="Google" id="ProtNLM"/>
    </source>
</evidence>
<keyword evidence="2" id="KW-0812">Transmembrane</keyword>
<accession>A0A8C3FS70</accession>
<dbReference type="GO" id="GO:0005886">
    <property type="term" value="C:plasma membrane"/>
    <property type="evidence" value="ECO:0007669"/>
    <property type="project" value="TreeGrafter"/>
</dbReference>
<protein>
    <recommendedName>
        <fullName evidence="9">Chloride channel protein</fullName>
    </recommendedName>
</protein>
<dbReference type="Pfam" id="PF00654">
    <property type="entry name" value="Voltage_CLC"/>
    <property type="match status" value="1"/>
</dbReference>
<dbReference type="SUPFAM" id="SSF81340">
    <property type="entry name" value="Clc chloride channel"/>
    <property type="match status" value="1"/>
</dbReference>
<dbReference type="Ensembl" id="ENSCPBT00000012109.1">
    <property type="protein sequence ID" value="ENSCPBP00000010093.1"/>
    <property type="gene ID" value="ENSCPBG00000007762.1"/>
</dbReference>
<dbReference type="GeneTree" id="ENSGT00940000164106"/>
<evidence type="ECO:0000313" key="8">
    <source>
        <dbReference type="Proteomes" id="UP000694380"/>
    </source>
</evidence>
<dbReference type="PRINTS" id="PR00762">
    <property type="entry name" value="CLCHANNEL"/>
</dbReference>
<dbReference type="InterPro" id="IPR001807">
    <property type="entry name" value="ClC"/>
</dbReference>
<organism evidence="7 8">
    <name type="scientific">Chrysemys picta bellii</name>
    <name type="common">Western painted turtle</name>
    <name type="synonym">Emys bellii</name>
    <dbReference type="NCBI Taxonomy" id="8478"/>
    <lineage>
        <taxon>Eukaryota</taxon>
        <taxon>Metazoa</taxon>
        <taxon>Chordata</taxon>
        <taxon>Craniata</taxon>
        <taxon>Vertebrata</taxon>
        <taxon>Euteleostomi</taxon>
        <taxon>Archelosauria</taxon>
        <taxon>Testudinata</taxon>
        <taxon>Testudines</taxon>
        <taxon>Cryptodira</taxon>
        <taxon>Durocryptodira</taxon>
        <taxon>Testudinoidea</taxon>
        <taxon>Emydidae</taxon>
        <taxon>Chrysemys</taxon>
    </lineage>
</organism>
<evidence type="ECO:0000256" key="1">
    <source>
        <dbReference type="ARBA" id="ARBA00004141"/>
    </source>
</evidence>
<dbReference type="InterPro" id="IPR050970">
    <property type="entry name" value="Cl_channel_volt-gated"/>
</dbReference>
<keyword evidence="4" id="KW-1133">Transmembrane helix</keyword>
<keyword evidence="3" id="KW-0677">Repeat</keyword>
<reference evidence="7" key="2">
    <citation type="submission" date="2025-09" db="UniProtKB">
        <authorList>
            <consortium name="Ensembl"/>
        </authorList>
    </citation>
    <scope>IDENTIFICATION</scope>
</reference>
<dbReference type="GO" id="GO:0005247">
    <property type="term" value="F:voltage-gated chloride channel activity"/>
    <property type="evidence" value="ECO:0007669"/>
    <property type="project" value="TreeGrafter"/>
</dbReference>